<keyword evidence="8" id="KW-0862">Zinc</keyword>
<evidence type="ECO:0000256" key="1">
    <source>
        <dbReference type="ARBA" id="ARBA00001947"/>
    </source>
</evidence>
<evidence type="ECO:0000256" key="5">
    <source>
        <dbReference type="ARBA" id="ARBA00022723"/>
    </source>
</evidence>
<evidence type="ECO:0000256" key="2">
    <source>
        <dbReference type="ARBA" id="ARBA00004477"/>
    </source>
</evidence>
<evidence type="ECO:0000313" key="17">
    <source>
        <dbReference type="Proteomes" id="UP001241110"/>
    </source>
</evidence>
<keyword evidence="9 14" id="KW-1133">Transmembrane helix</keyword>
<evidence type="ECO:0000256" key="4">
    <source>
        <dbReference type="ARBA" id="ARBA00022692"/>
    </source>
</evidence>
<feature type="transmembrane region" description="Helical" evidence="14">
    <location>
        <begin position="33"/>
        <end position="53"/>
    </location>
</feature>
<evidence type="ECO:0000256" key="3">
    <source>
        <dbReference type="ARBA" id="ARBA00022516"/>
    </source>
</evidence>
<dbReference type="Pfam" id="PF04116">
    <property type="entry name" value="FA_hydroxylase"/>
    <property type="match status" value="1"/>
</dbReference>
<evidence type="ECO:0000256" key="6">
    <source>
        <dbReference type="ARBA" id="ARBA00022824"/>
    </source>
</evidence>
<dbReference type="GO" id="GO:0006633">
    <property type="term" value="P:fatty acid biosynthetic process"/>
    <property type="evidence" value="ECO:0007669"/>
    <property type="project" value="UniProtKB-KW"/>
</dbReference>
<evidence type="ECO:0000256" key="11">
    <source>
        <dbReference type="ARBA" id="ARBA00023098"/>
    </source>
</evidence>
<dbReference type="InterPro" id="IPR006694">
    <property type="entry name" value="Fatty_acid_hydroxylase"/>
</dbReference>
<dbReference type="PANTHER" id="PTHR12863">
    <property type="entry name" value="FATTY ACID HYDROXYLASE"/>
    <property type="match status" value="1"/>
</dbReference>
<keyword evidence="6" id="KW-0256">Endoplasmic reticulum</keyword>
<evidence type="ECO:0000259" key="15">
    <source>
        <dbReference type="Pfam" id="PF04116"/>
    </source>
</evidence>
<dbReference type="GO" id="GO:0080132">
    <property type="term" value="F:fatty acid 2-hydroxylase activity"/>
    <property type="evidence" value="ECO:0007669"/>
    <property type="project" value="InterPro"/>
</dbReference>
<evidence type="ECO:0000256" key="13">
    <source>
        <dbReference type="ARBA" id="ARBA00023160"/>
    </source>
</evidence>
<dbReference type="EMBL" id="JASJOS010000005">
    <property type="protein sequence ID" value="MDJ1481335.1"/>
    <property type="molecule type" value="Genomic_DNA"/>
</dbReference>
<keyword evidence="12 14" id="KW-0472">Membrane</keyword>
<comment type="caution">
    <text evidence="16">The sequence shown here is derived from an EMBL/GenBank/DDBJ whole genome shotgun (WGS) entry which is preliminary data.</text>
</comment>
<sequence length="206" mass="23855">METNQQTTPKPKNSGRKQLFENPVLERLTRTHISIPISIFVLFSIGLLTYAFTMAQLPYLVIGVLFFSGLVLFTLVEYLMHRYVFHMSTHTTTRAKLQYTMHGVHHEYPKDKERLAMPPIISITIATLLLGVTYLIMNKYAFAFLPGFVLGYAGYLFVHYITHAYAPPKNKFRQLWIHHSMHHYKDGHKAFGVSSPLWDYIFGTMP</sequence>
<protein>
    <submittedName>
        <fullName evidence="16">Sterol desaturase family protein</fullName>
    </submittedName>
</protein>
<dbReference type="InterPro" id="IPR014430">
    <property type="entry name" value="Scs7"/>
</dbReference>
<keyword evidence="4 14" id="KW-0812">Transmembrane</keyword>
<dbReference type="GO" id="GO:0016020">
    <property type="term" value="C:membrane"/>
    <property type="evidence" value="ECO:0007669"/>
    <property type="project" value="InterPro"/>
</dbReference>
<gene>
    <name evidence="16" type="ORF">QNI16_12630</name>
</gene>
<proteinExistence type="predicted"/>
<keyword evidence="13" id="KW-0275">Fatty acid biosynthesis</keyword>
<keyword evidence="11" id="KW-0443">Lipid metabolism</keyword>
<evidence type="ECO:0000256" key="8">
    <source>
        <dbReference type="ARBA" id="ARBA00022833"/>
    </source>
</evidence>
<dbReference type="PANTHER" id="PTHR12863:SF1">
    <property type="entry name" value="FATTY ACID 2-HYDROXYLASE"/>
    <property type="match status" value="1"/>
</dbReference>
<evidence type="ECO:0000256" key="12">
    <source>
        <dbReference type="ARBA" id="ARBA00023136"/>
    </source>
</evidence>
<comment type="subcellular location">
    <subcellularLocation>
        <location evidence="2">Endoplasmic reticulum membrane</location>
        <topology evidence="2">Multi-pass membrane protein</topology>
    </subcellularLocation>
</comment>
<dbReference type="Proteomes" id="UP001241110">
    <property type="component" value="Unassembled WGS sequence"/>
</dbReference>
<feature type="transmembrane region" description="Helical" evidence="14">
    <location>
        <begin position="115"/>
        <end position="137"/>
    </location>
</feature>
<organism evidence="16 17">
    <name type="scientific">Xanthocytophaga flava</name>
    <dbReference type="NCBI Taxonomy" id="3048013"/>
    <lineage>
        <taxon>Bacteria</taxon>
        <taxon>Pseudomonadati</taxon>
        <taxon>Bacteroidota</taxon>
        <taxon>Cytophagia</taxon>
        <taxon>Cytophagales</taxon>
        <taxon>Rhodocytophagaceae</taxon>
        <taxon>Xanthocytophaga</taxon>
    </lineage>
</organism>
<comment type="cofactor">
    <cofactor evidence="1">
        <name>Zn(2+)</name>
        <dbReference type="ChEBI" id="CHEBI:29105"/>
    </cofactor>
</comment>
<dbReference type="RefSeq" id="WP_313978956.1">
    <property type="nucleotide sequence ID" value="NZ_JASJOS010000005.1"/>
</dbReference>
<evidence type="ECO:0000256" key="14">
    <source>
        <dbReference type="SAM" id="Phobius"/>
    </source>
</evidence>
<evidence type="ECO:0000256" key="7">
    <source>
        <dbReference type="ARBA" id="ARBA00022832"/>
    </source>
</evidence>
<dbReference type="AlphaFoldDB" id="A0AAE3QLW5"/>
<keyword evidence="10" id="KW-0560">Oxidoreductase</keyword>
<accession>A0AAE3QLW5</accession>
<feature type="domain" description="Fatty acid hydroxylase" evidence="15">
    <location>
        <begin position="67"/>
        <end position="204"/>
    </location>
</feature>
<evidence type="ECO:0000256" key="9">
    <source>
        <dbReference type="ARBA" id="ARBA00022989"/>
    </source>
</evidence>
<feature type="transmembrane region" description="Helical" evidence="14">
    <location>
        <begin position="143"/>
        <end position="166"/>
    </location>
</feature>
<name>A0AAE3QLW5_9BACT</name>
<evidence type="ECO:0000313" key="16">
    <source>
        <dbReference type="EMBL" id="MDJ1481335.1"/>
    </source>
</evidence>
<keyword evidence="7" id="KW-0276">Fatty acid metabolism</keyword>
<feature type="transmembrane region" description="Helical" evidence="14">
    <location>
        <begin position="59"/>
        <end position="80"/>
    </location>
</feature>
<reference evidence="16" key="1">
    <citation type="submission" date="2023-05" db="EMBL/GenBank/DDBJ databases">
        <authorList>
            <person name="Zhang X."/>
        </authorList>
    </citation>
    <scope>NUCLEOTIDE SEQUENCE</scope>
    <source>
        <strain evidence="16">YF14B1</strain>
    </source>
</reference>
<keyword evidence="5" id="KW-0479">Metal-binding</keyword>
<keyword evidence="3" id="KW-0444">Lipid biosynthesis</keyword>
<dbReference type="GO" id="GO:0005506">
    <property type="term" value="F:iron ion binding"/>
    <property type="evidence" value="ECO:0007669"/>
    <property type="project" value="InterPro"/>
</dbReference>
<evidence type="ECO:0000256" key="10">
    <source>
        <dbReference type="ARBA" id="ARBA00023002"/>
    </source>
</evidence>